<organism evidence="1">
    <name type="scientific">uncultured marine virus</name>
    <dbReference type="NCBI Taxonomy" id="186617"/>
    <lineage>
        <taxon>Viruses</taxon>
        <taxon>environmental samples</taxon>
    </lineage>
</organism>
<reference evidence="1" key="2">
    <citation type="submission" date="2015-03" db="EMBL/GenBank/DDBJ databases">
        <authorList>
            <person name="Chow C.-E.T."/>
            <person name="Winget D.M."/>
            <person name="White R.A.III."/>
            <person name="Hallam S.J."/>
            <person name="Suttle C.A."/>
        </authorList>
    </citation>
    <scope>NUCLEOTIDE SEQUENCE</scope>
    <source>
        <strain evidence="1">Oxic1_6</strain>
    </source>
</reference>
<accession>A0A0F7L692</accession>
<sequence>MGVRAVALVRDRQLHSDREDLSIRSARRRVHRGLPIGADVSRGIARQRGEQIVQGRHCRISRITKIAGERDAALGVCAIAERRRGCDAVAVLEVVDRSGRVGDGHITGLKGDRVGLGRADESAGRGVVRAATESRELDRGVL</sequence>
<evidence type="ECO:0000313" key="1">
    <source>
        <dbReference type="EMBL" id="AKH48089.1"/>
    </source>
</evidence>
<dbReference type="EMBL" id="KR029601">
    <property type="protein sequence ID" value="AKH48089.1"/>
    <property type="molecule type" value="Genomic_DNA"/>
</dbReference>
<protein>
    <submittedName>
        <fullName evidence="1">Uncharacterized protein</fullName>
    </submittedName>
</protein>
<name>A0A0F7L692_9VIRU</name>
<proteinExistence type="predicted"/>
<reference evidence="1" key="1">
    <citation type="journal article" date="2015" name="Front. Microbiol.">
        <title>Combining genomic sequencing methods to explore viral diversity and reveal potential virus-host interactions.</title>
        <authorList>
            <person name="Chow C.E."/>
            <person name="Winget D.M."/>
            <person name="White R.A.III."/>
            <person name="Hallam S.J."/>
            <person name="Suttle C.A."/>
        </authorList>
    </citation>
    <scope>NUCLEOTIDE SEQUENCE</scope>
    <source>
        <strain evidence="1">Oxic1_6</strain>
    </source>
</reference>